<dbReference type="InterPro" id="IPR000816">
    <property type="entry name" value="Peptidase_C15"/>
</dbReference>
<comment type="similarity">
    <text evidence="1">Belongs to the peptidase C15 family.</text>
</comment>
<reference evidence="6" key="1">
    <citation type="journal article" date="2015" name="Insect Biochem. Mol. Biol.">
        <title>An insight into the sialome of the horse fly, Tabanus bromius.</title>
        <authorList>
            <person name="Ribeiro J.M."/>
            <person name="Kazimirova M."/>
            <person name="Takac P."/>
            <person name="Andersen J.F."/>
            <person name="Francischetti I.M."/>
        </authorList>
    </citation>
    <scope>NUCLEOTIDE SEQUENCE</scope>
</reference>
<dbReference type="InterPro" id="IPR016125">
    <property type="entry name" value="Peptidase_C15-like"/>
</dbReference>
<proteinExistence type="evidence at transcript level"/>
<evidence type="ECO:0000256" key="2">
    <source>
        <dbReference type="ARBA" id="ARBA00022490"/>
    </source>
</evidence>
<dbReference type="GO" id="GO:0016920">
    <property type="term" value="F:pyroglutamyl-peptidase activity"/>
    <property type="evidence" value="ECO:0007669"/>
    <property type="project" value="InterPro"/>
</dbReference>
<feature type="non-terminal residue" evidence="6">
    <location>
        <position position="1"/>
    </location>
</feature>
<evidence type="ECO:0000256" key="3">
    <source>
        <dbReference type="ARBA" id="ARBA00022670"/>
    </source>
</evidence>
<dbReference type="AlphaFoldDB" id="A0A0K8TS16"/>
<sequence>KLIVVTGFGPFENVKVNPSWEAVRRLPDELEVNEEKFNIEKLVVPVIYEATDKAVEKIWEKKPFLVVHCGVNRSSTRIHLEKLAKNDIDGKDASGKLPLHSKFCLPNNGSCDSIETKLNVEKIVDNLNNANVKRIFNVSVNVGKFLCGYIYLKSLDKCCNSTLFVHVPNNCDELPVSKISEAILDILKECVKDVTQNATTRK</sequence>
<dbReference type="PRINTS" id="PR00706">
    <property type="entry name" value="PYROGLUPTASE"/>
</dbReference>
<keyword evidence="3" id="KW-0645">Protease</keyword>
<keyword evidence="4" id="KW-0378">Hydrolase</keyword>
<protein>
    <submittedName>
        <fullName evidence="6">Putative pyroglutamyl-peptidase 1-like protein</fullName>
    </submittedName>
</protein>
<dbReference type="EMBL" id="GDAI01000461">
    <property type="protein sequence ID" value="JAI17142.1"/>
    <property type="molecule type" value="mRNA"/>
</dbReference>
<evidence type="ECO:0000256" key="4">
    <source>
        <dbReference type="ARBA" id="ARBA00022801"/>
    </source>
</evidence>
<organism evidence="6">
    <name type="scientific">Tabanus bromius</name>
    <name type="common">Band-eyed brown horse fly</name>
    <dbReference type="NCBI Taxonomy" id="304241"/>
    <lineage>
        <taxon>Eukaryota</taxon>
        <taxon>Metazoa</taxon>
        <taxon>Ecdysozoa</taxon>
        <taxon>Arthropoda</taxon>
        <taxon>Hexapoda</taxon>
        <taxon>Insecta</taxon>
        <taxon>Pterygota</taxon>
        <taxon>Neoptera</taxon>
        <taxon>Endopterygota</taxon>
        <taxon>Diptera</taxon>
        <taxon>Brachycera</taxon>
        <taxon>Tabanomorpha</taxon>
        <taxon>Tabanoidea</taxon>
        <taxon>Tabanidae</taxon>
        <taxon>Tabanus</taxon>
    </lineage>
</organism>
<dbReference type="PANTHER" id="PTHR23402">
    <property type="entry name" value="PROTEASE FAMILY C15 PYROGLUTAMYL-PEPTIDASE I-RELATED"/>
    <property type="match status" value="1"/>
</dbReference>
<evidence type="ECO:0000256" key="1">
    <source>
        <dbReference type="ARBA" id="ARBA00006641"/>
    </source>
</evidence>
<dbReference type="PANTHER" id="PTHR23402:SF1">
    <property type="entry name" value="PYROGLUTAMYL-PEPTIDASE I"/>
    <property type="match status" value="1"/>
</dbReference>
<dbReference type="GO" id="GO:0006508">
    <property type="term" value="P:proteolysis"/>
    <property type="evidence" value="ECO:0007669"/>
    <property type="project" value="UniProtKB-KW"/>
</dbReference>
<evidence type="ECO:0000313" key="6">
    <source>
        <dbReference type="EMBL" id="JAI17142.1"/>
    </source>
</evidence>
<dbReference type="GO" id="GO:0005829">
    <property type="term" value="C:cytosol"/>
    <property type="evidence" value="ECO:0007669"/>
    <property type="project" value="InterPro"/>
</dbReference>
<dbReference type="Gene3D" id="3.40.630.20">
    <property type="entry name" value="Peptidase C15, pyroglutamyl peptidase I-like"/>
    <property type="match status" value="1"/>
</dbReference>
<dbReference type="InterPro" id="IPR036440">
    <property type="entry name" value="Peptidase_C15-like_sf"/>
</dbReference>
<keyword evidence="5" id="KW-0788">Thiol protease</keyword>
<dbReference type="Pfam" id="PF01470">
    <property type="entry name" value="Peptidase_C15"/>
    <property type="match status" value="1"/>
</dbReference>
<evidence type="ECO:0000256" key="5">
    <source>
        <dbReference type="ARBA" id="ARBA00022807"/>
    </source>
</evidence>
<name>A0A0K8TS16_TABBR</name>
<keyword evidence="2" id="KW-0963">Cytoplasm</keyword>
<dbReference type="SUPFAM" id="SSF53182">
    <property type="entry name" value="Pyrrolidone carboxyl peptidase (pyroglutamate aminopeptidase)"/>
    <property type="match status" value="1"/>
</dbReference>
<accession>A0A0K8TS16</accession>